<comment type="caution">
    <text evidence="2">The sequence shown here is derived from an EMBL/GenBank/DDBJ whole genome shotgun (WGS) entry which is preliminary data.</text>
</comment>
<dbReference type="InterPro" id="IPR020043">
    <property type="entry name" value="Deacetylase_Atu3266-like"/>
</dbReference>
<dbReference type="PANTHER" id="PTHR42717">
    <property type="entry name" value="DIHYDROOROTASE-RELATED"/>
    <property type="match status" value="1"/>
</dbReference>
<dbReference type="AlphaFoldDB" id="X1MK07"/>
<dbReference type="InterPro" id="IPR013108">
    <property type="entry name" value="Amidohydro_3"/>
</dbReference>
<proteinExistence type="predicted"/>
<dbReference type="GO" id="GO:0016810">
    <property type="term" value="F:hydrolase activity, acting on carbon-nitrogen (but not peptide) bonds"/>
    <property type="evidence" value="ECO:0007669"/>
    <property type="project" value="InterPro"/>
</dbReference>
<dbReference type="InterPro" id="IPR011059">
    <property type="entry name" value="Metal-dep_hydrolase_composite"/>
</dbReference>
<dbReference type="SUPFAM" id="SSF51556">
    <property type="entry name" value="Metallo-dependent hydrolases"/>
    <property type="match status" value="1"/>
</dbReference>
<dbReference type="Gene3D" id="3.20.20.140">
    <property type="entry name" value="Metal-dependent hydrolases"/>
    <property type="match status" value="1"/>
</dbReference>
<dbReference type="InterPro" id="IPR032466">
    <property type="entry name" value="Metal_Hydrolase"/>
</dbReference>
<reference evidence="2" key="1">
    <citation type="journal article" date="2014" name="Front. Microbiol.">
        <title>High frequency of phylogenetically diverse reductive dehalogenase-homologous genes in deep subseafloor sedimentary metagenomes.</title>
        <authorList>
            <person name="Kawai M."/>
            <person name="Futagami T."/>
            <person name="Toyoda A."/>
            <person name="Takaki Y."/>
            <person name="Nishi S."/>
            <person name="Hori S."/>
            <person name="Arai W."/>
            <person name="Tsubouchi T."/>
            <person name="Morono Y."/>
            <person name="Uchiyama I."/>
            <person name="Ito T."/>
            <person name="Fujiyama A."/>
            <person name="Inagaki F."/>
            <person name="Takami H."/>
        </authorList>
    </citation>
    <scope>NUCLEOTIDE SEQUENCE</scope>
    <source>
        <strain evidence="2">Expedition CK06-06</strain>
    </source>
</reference>
<dbReference type="Gene3D" id="2.30.40.10">
    <property type="entry name" value="Urease, subunit C, domain 1"/>
    <property type="match status" value="1"/>
</dbReference>
<evidence type="ECO:0000313" key="2">
    <source>
        <dbReference type="EMBL" id="GAI15035.1"/>
    </source>
</evidence>
<dbReference type="Pfam" id="PF07969">
    <property type="entry name" value="Amidohydro_3"/>
    <property type="match status" value="1"/>
</dbReference>
<evidence type="ECO:0000259" key="1">
    <source>
        <dbReference type="Pfam" id="PF07969"/>
    </source>
</evidence>
<dbReference type="GO" id="GO:0019213">
    <property type="term" value="F:deacetylase activity"/>
    <property type="evidence" value="ECO:0007669"/>
    <property type="project" value="InterPro"/>
</dbReference>
<accession>X1MK07</accession>
<sequence length="147" mass="16043">MERGVILDVASGSTNLSFEIARKALAEGILPDTLSTDVSTFYTPRRLILTRLMSKFLALGLSLDKIIEMTTINSARALGEEQRRGSLKVGMPADISILELTEGDFTFVDALKNTIKGNLLLVPRLTLKFGKEILPKFPSDMGSSVIV</sequence>
<dbReference type="PANTHER" id="PTHR42717:SF1">
    <property type="entry name" value="IMIDAZOLONEPROPIONASE AND RELATED AMIDOHYDROLASES"/>
    <property type="match status" value="1"/>
</dbReference>
<gene>
    <name evidence="2" type="ORF">S06H3_16137</name>
</gene>
<organism evidence="2">
    <name type="scientific">marine sediment metagenome</name>
    <dbReference type="NCBI Taxonomy" id="412755"/>
    <lineage>
        <taxon>unclassified sequences</taxon>
        <taxon>metagenomes</taxon>
        <taxon>ecological metagenomes</taxon>
    </lineage>
</organism>
<dbReference type="EMBL" id="BARV01007972">
    <property type="protein sequence ID" value="GAI15035.1"/>
    <property type="molecule type" value="Genomic_DNA"/>
</dbReference>
<feature type="domain" description="Amidohydrolase 3" evidence="1">
    <location>
        <begin position="59"/>
        <end position="110"/>
    </location>
</feature>
<protein>
    <recommendedName>
        <fullName evidence="1">Amidohydrolase 3 domain-containing protein</fullName>
    </recommendedName>
</protein>
<name>X1MK07_9ZZZZ</name>